<sequence length="81" mass="9440">MPDSTSKCKFAFGQQIHHKLFDYYGVIVAVDPCYKGDDQWYEMVARSRPPKEKPWYHVKKADGNQTYVAERNLESNPVTNN</sequence>
<dbReference type="Gene3D" id="2.30.30.390">
    <property type="entry name" value="Hemimethylated DNA-binding domain"/>
    <property type="match status" value="1"/>
</dbReference>
<dbReference type="Pfam" id="PF08755">
    <property type="entry name" value="YccV-like"/>
    <property type="match status" value="1"/>
</dbReference>
<evidence type="ECO:0000259" key="1">
    <source>
        <dbReference type="SMART" id="SM00992"/>
    </source>
</evidence>
<dbReference type="SMART" id="SM00992">
    <property type="entry name" value="YccV-like"/>
    <property type="match status" value="1"/>
</dbReference>
<reference evidence="2" key="1">
    <citation type="submission" date="2018-05" db="EMBL/GenBank/DDBJ databases">
        <authorList>
            <person name="Lanie J.A."/>
            <person name="Ng W.-L."/>
            <person name="Kazmierczak K.M."/>
            <person name="Andrzejewski T.M."/>
            <person name="Davidsen T.M."/>
            <person name="Wayne K.J."/>
            <person name="Tettelin H."/>
            <person name="Glass J.I."/>
            <person name="Rusch D."/>
            <person name="Podicherti R."/>
            <person name="Tsui H.-C.T."/>
            <person name="Winkler M.E."/>
        </authorList>
    </citation>
    <scope>NUCLEOTIDE SEQUENCE</scope>
</reference>
<dbReference type="InterPro" id="IPR011722">
    <property type="entry name" value="Hemimethylated_DNA-bd_dom"/>
</dbReference>
<accession>A0A382C8T2</accession>
<gene>
    <name evidence="2" type="ORF">METZ01_LOCUS175304</name>
</gene>
<dbReference type="AlphaFoldDB" id="A0A382C8T2"/>
<feature type="domain" description="Hemimethylated DNA-binding" evidence="1">
    <location>
        <begin position="7"/>
        <end position="81"/>
    </location>
</feature>
<dbReference type="NCBIfam" id="TIGR02097">
    <property type="entry name" value="yccV"/>
    <property type="match status" value="1"/>
</dbReference>
<dbReference type="InterPro" id="IPR036623">
    <property type="entry name" value="Hemimethylated_DNA-bd_sf"/>
</dbReference>
<proteinExistence type="predicted"/>
<protein>
    <recommendedName>
        <fullName evidence="1">Hemimethylated DNA-binding domain-containing protein</fullName>
    </recommendedName>
</protein>
<name>A0A382C8T2_9ZZZZ</name>
<dbReference type="EMBL" id="UINC01033331">
    <property type="protein sequence ID" value="SVB22450.1"/>
    <property type="molecule type" value="Genomic_DNA"/>
</dbReference>
<dbReference type="SUPFAM" id="SSF141255">
    <property type="entry name" value="YccV-like"/>
    <property type="match status" value="1"/>
</dbReference>
<organism evidence="2">
    <name type="scientific">marine metagenome</name>
    <dbReference type="NCBI Taxonomy" id="408172"/>
    <lineage>
        <taxon>unclassified sequences</taxon>
        <taxon>metagenomes</taxon>
        <taxon>ecological metagenomes</taxon>
    </lineage>
</organism>
<evidence type="ECO:0000313" key="2">
    <source>
        <dbReference type="EMBL" id="SVB22450.1"/>
    </source>
</evidence>
<dbReference type="GO" id="GO:0003677">
    <property type="term" value="F:DNA binding"/>
    <property type="evidence" value="ECO:0007669"/>
    <property type="project" value="InterPro"/>
</dbReference>